<feature type="domain" description="ENTH" evidence="6">
    <location>
        <begin position="26"/>
        <end position="159"/>
    </location>
</feature>
<dbReference type="Gene3D" id="1.25.40.90">
    <property type="match status" value="1"/>
</dbReference>
<dbReference type="GO" id="GO:0005543">
    <property type="term" value="F:phospholipid binding"/>
    <property type="evidence" value="ECO:0007669"/>
    <property type="project" value="TreeGrafter"/>
</dbReference>
<comment type="subcellular location">
    <subcellularLocation>
        <location evidence="1">Cytoplasmic vesicle</location>
        <location evidence="1">Clathrin-coated vesicle</location>
    </subcellularLocation>
    <subcellularLocation>
        <location evidence="2">Golgi apparatus</location>
    </subcellularLocation>
</comment>
<dbReference type="SMART" id="SM00273">
    <property type="entry name" value="ENTH"/>
    <property type="match status" value="1"/>
</dbReference>
<feature type="compositionally biased region" description="Low complexity" evidence="5">
    <location>
        <begin position="175"/>
        <end position="199"/>
    </location>
</feature>
<feature type="compositionally biased region" description="Low complexity" evidence="5">
    <location>
        <begin position="209"/>
        <end position="236"/>
    </location>
</feature>
<dbReference type="Pfam" id="PF01417">
    <property type="entry name" value="ENTH"/>
    <property type="match status" value="1"/>
</dbReference>
<evidence type="ECO:0000256" key="1">
    <source>
        <dbReference type="ARBA" id="ARBA00004132"/>
    </source>
</evidence>
<evidence type="ECO:0000256" key="5">
    <source>
        <dbReference type="SAM" id="MobiDB-lite"/>
    </source>
</evidence>
<dbReference type="GO" id="GO:0005768">
    <property type="term" value="C:endosome"/>
    <property type="evidence" value="ECO:0007669"/>
    <property type="project" value="TreeGrafter"/>
</dbReference>
<dbReference type="SMR" id="A0A445BI99"/>
<comment type="caution">
    <text evidence="7">The sequence shown here is derived from an EMBL/GenBank/DDBJ whole genome shotgun (WGS) entry which is preliminary data.</text>
</comment>
<gene>
    <name evidence="7" type="ORF">Ahy_A09g043376</name>
</gene>
<dbReference type="PROSITE" id="PS50942">
    <property type="entry name" value="ENTH"/>
    <property type="match status" value="1"/>
</dbReference>
<name>A0A445BI99_ARAHY</name>
<dbReference type="InterPro" id="IPR008942">
    <property type="entry name" value="ENTH_VHS"/>
</dbReference>
<dbReference type="GO" id="GO:0030125">
    <property type="term" value="C:clathrin vesicle coat"/>
    <property type="evidence" value="ECO:0007669"/>
    <property type="project" value="TreeGrafter"/>
</dbReference>
<dbReference type="SUPFAM" id="SSF48464">
    <property type="entry name" value="ENTH/VHS domain"/>
    <property type="match status" value="1"/>
</dbReference>
<dbReference type="STRING" id="3818.A0A445BI99"/>
<accession>A0A445BI99</accession>
<reference evidence="7 8" key="1">
    <citation type="submission" date="2019-01" db="EMBL/GenBank/DDBJ databases">
        <title>Sequencing of cultivated peanut Arachis hypogaea provides insights into genome evolution and oil improvement.</title>
        <authorList>
            <person name="Chen X."/>
        </authorList>
    </citation>
    <scope>NUCLEOTIDE SEQUENCE [LARGE SCALE GENOMIC DNA]</scope>
    <source>
        <strain evidence="8">cv. Fuhuasheng</strain>
        <tissue evidence="7">Leaves</tissue>
    </source>
</reference>
<protein>
    <recommendedName>
        <fullName evidence="6">ENTH domain-containing protein</fullName>
    </recommendedName>
</protein>
<evidence type="ECO:0000256" key="4">
    <source>
        <dbReference type="ARBA" id="ARBA00023329"/>
    </source>
</evidence>
<dbReference type="PANTHER" id="PTHR12276">
    <property type="entry name" value="EPSIN/ENT-RELATED"/>
    <property type="match status" value="1"/>
</dbReference>
<dbReference type="Proteomes" id="UP000289738">
    <property type="component" value="Chromosome A09"/>
</dbReference>
<dbReference type="GO" id="GO:0005886">
    <property type="term" value="C:plasma membrane"/>
    <property type="evidence" value="ECO:0007669"/>
    <property type="project" value="TreeGrafter"/>
</dbReference>
<sequence>MGSVLLEQIKKQTTNFLQEKYKSARITFTDVTEIELLAEETINKDDCSPDAKTMTRIAEASFELDDYWRIVDVLHSKFCTIDWEQWRQSYNALVLLEFLITHGPVEFALEFQRDAEIIEELGRFTYIDERGFNWGARMLKLSEHILKLLEGGEALNEARLKALKITNEIQGYGISSSSPSSSSSSPSSSSSWWPSSPCSPQGPLPAFRSFSTPTTPTPSFFDNINSKNNNNRKSFSPPTQERRQEEDLGNRVNFHQSKNVKSHLWGGANETVVEERNVLIDDDDDDDDDGKLEKPKGFVSEICSKIIGDPKVGGFRCLSDVGRKEVKKKYDRQSSLWF</sequence>
<dbReference type="AlphaFoldDB" id="A0A445BI99"/>
<feature type="compositionally biased region" description="Basic and acidic residues" evidence="5">
    <location>
        <begin position="240"/>
        <end position="249"/>
    </location>
</feature>
<dbReference type="GO" id="GO:0005794">
    <property type="term" value="C:Golgi apparatus"/>
    <property type="evidence" value="ECO:0007669"/>
    <property type="project" value="UniProtKB-SubCell"/>
</dbReference>
<keyword evidence="8" id="KW-1185">Reference proteome</keyword>
<dbReference type="EMBL" id="SDMP01000009">
    <property type="protein sequence ID" value="RYR38341.1"/>
    <property type="molecule type" value="Genomic_DNA"/>
</dbReference>
<dbReference type="InterPro" id="IPR013809">
    <property type="entry name" value="ENTH"/>
</dbReference>
<evidence type="ECO:0000313" key="8">
    <source>
        <dbReference type="Proteomes" id="UP000289738"/>
    </source>
</evidence>
<feature type="region of interest" description="Disordered" evidence="5">
    <location>
        <begin position="173"/>
        <end position="253"/>
    </location>
</feature>
<dbReference type="GO" id="GO:0006897">
    <property type="term" value="P:endocytosis"/>
    <property type="evidence" value="ECO:0007669"/>
    <property type="project" value="TreeGrafter"/>
</dbReference>
<organism evidence="7 8">
    <name type="scientific">Arachis hypogaea</name>
    <name type="common">Peanut</name>
    <dbReference type="NCBI Taxonomy" id="3818"/>
    <lineage>
        <taxon>Eukaryota</taxon>
        <taxon>Viridiplantae</taxon>
        <taxon>Streptophyta</taxon>
        <taxon>Embryophyta</taxon>
        <taxon>Tracheophyta</taxon>
        <taxon>Spermatophyta</taxon>
        <taxon>Magnoliopsida</taxon>
        <taxon>eudicotyledons</taxon>
        <taxon>Gunneridae</taxon>
        <taxon>Pentapetalae</taxon>
        <taxon>rosids</taxon>
        <taxon>fabids</taxon>
        <taxon>Fabales</taxon>
        <taxon>Fabaceae</taxon>
        <taxon>Papilionoideae</taxon>
        <taxon>50 kb inversion clade</taxon>
        <taxon>dalbergioids sensu lato</taxon>
        <taxon>Dalbergieae</taxon>
        <taxon>Pterocarpus clade</taxon>
        <taxon>Arachis</taxon>
    </lineage>
</organism>
<dbReference type="OrthoDB" id="4033880at2759"/>
<dbReference type="PANTHER" id="PTHR12276:SF95">
    <property type="entry name" value="ENTH_VHS FAMILY PROTEIN"/>
    <property type="match status" value="1"/>
</dbReference>
<evidence type="ECO:0000259" key="6">
    <source>
        <dbReference type="PROSITE" id="PS50942"/>
    </source>
</evidence>
<keyword evidence="3" id="KW-0333">Golgi apparatus</keyword>
<evidence type="ECO:0000256" key="2">
    <source>
        <dbReference type="ARBA" id="ARBA00004555"/>
    </source>
</evidence>
<evidence type="ECO:0000256" key="3">
    <source>
        <dbReference type="ARBA" id="ARBA00023034"/>
    </source>
</evidence>
<evidence type="ECO:0000313" key="7">
    <source>
        <dbReference type="EMBL" id="RYR38341.1"/>
    </source>
</evidence>
<proteinExistence type="predicted"/>
<dbReference type="Gramene" id="arahy.Tifrunner.gnm2.ann2.Ah09g279600.1">
    <property type="protein sequence ID" value="arahy.Tifrunner.gnm2.ann2.Ah09g279600.1-CDS"/>
    <property type="gene ID" value="arahy.Tifrunner.gnm2.ann2.Ah09g279600"/>
</dbReference>
<dbReference type="CDD" id="cd03571">
    <property type="entry name" value="ENTH"/>
    <property type="match status" value="1"/>
</dbReference>
<dbReference type="GO" id="GO:0030276">
    <property type="term" value="F:clathrin binding"/>
    <property type="evidence" value="ECO:0007669"/>
    <property type="project" value="TreeGrafter"/>
</dbReference>
<keyword evidence="4" id="KW-0968">Cytoplasmic vesicle</keyword>